<organism evidence="1 3">
    <name type="scientific">Clostridium septicum</name>
    <dbReference type="NCBI Taxonomy" id="1504"/>
    <lineage>
        <taxon>Bacteria</taxon>
        <taxon>Bacillati</taxon>
        <taxon>Bacillota</taxon>
        <taxon>Clostridia</taxon>
        <taxon>Eubacteriales</taxon>
        <taxon>Clostridiaceae</taxon>
        <taxon>Clostridium</taxon>
    </lineage>
</organism>
<dbReference type="GeneID" id="303561392"/>
<dbReference type="Proteomes" id="UP001055437">
    <property type="component" value="Chromosome"/>
</dbReference>
<reference evidence="1 3" key="1">
    <citation type="submission" date="2017-09" db="EMBL/GenBank/DDBJ databases">
        <authorList>
            <person name="Thomas P."/>
            <person name="Seyboldt C."/>
        </authorList>
    </citation>
    <scope>NUCLEOTIDE SEQUENCE [LARGE SCALE GENOMIC DNA]</scope>
    <source>
        <strain evidence="1 3">DSM 7534</strain>
    </source>
</reference>
<evidence type="ECO:0000313" key="2">
    <source>
        <dbReference type="EMBL" id="USS01661.1"/>
    </source>
</evidence>
<sequence>MSKCPFWSTTREKVSCYNECPMNKSIQEDEICPFKEHLTTKLIYKDIINEDYAYSQDEYFGYNLTDNIINY</sequence>
<protein>
    <submittedName>
        <fullName evidence="1">Uncharacterized protein</fullName>
    </submittedName>
</protein>
<reference evidence="2" key="2">
    <citation type="submission" date="2022-06" db="EMBL/GenBank/DDBJ databases">
        <authorList>
            <person name="Holder M.E."/>
            <person name="Ajami N.J."/>
            <person name="Petrosino J.F."/>
        </authorList>
    </citation>
    <scope>NUCLEOTIDE SEQUENCE</scope>
    <source>
        <strain evidence="2">RMA 8861</strain>
    </source>
</reference>
<evidence type="ECO:0000313" key="4">
    <source>
        <dbReference type="Proteomes" id="UP001055437"/>
    </source>
</evidence>
<dbReference type="AlphaFoldDB" id="A0A9N7JN85"/>
<dbReference type="EMBL" id="CP099799">
    <property type="protein sequence ID" value="USS01661.1"/>
    <property type="molecule type" value="Genomic_DNA"/>
</dbReference>
<proteinExistence type="predicted"/>
<accession>A0A9N7JN85</accession>
<evidence type="ECO:0000313" key="3">
    <source>
        <dbReference type="Proteomes" id="UP000280586"/>
    </source>
</evidence>
<dbReference type="Proteomes" id="UP000280586">
    <property type="component" value="Chromosome"/>
</dbReference>
<dbReference type="RefSeq" id="WP_066673452.1">
    <property type="nucleotide sequence ID" value="NZ_CABMIZ010000001.1"/>
</dbReference>
<name>A0A9N7JN85_CLOSE</name>
<dbReference type="EMBL" id="CP023671">
    <property type="protein sequence ID" value="AYE35064.1"/>
    <property type="molecule type" value="Genomic_DNA"/>
</dbReference>
<dbReference type="OrthoDB" id="1938183at2"/>
<keyword evidence="4" id="KW-1185">Reference proteome</keyword>
<dbReference type="KEGG" id="csep:CP523_11920"/>
<gene>
    <name evidence="1" type="ORF">CP523_11920</name>
    <name evidence="2" type="ORF">NH397_04295</name>
</gene>
<evidence type="ECO:0000313" key="1">
    <source>
        <dbReference type="EMBL" id="AYE35064.1"/>
    </source>
</evidence>